<dbReference type="EMBL" id="BLSA01000187">
    <property type="protein sequence ID" value="GFP32890.1"/>
    <property type="molecule type" value="Genomic_DNA"/>
</dbReference>
<evidence type="ECO:0000313" key="2">
    <source>
        <dbReference type="EMBL" id="GFP32890.1"/>
    </source>
</evidence>
<sequence>MILLNQRQIKNGIKYRNGYLIWNGLQLKCIIHPNDKVISYGLLHPVKYCRLVRRKYEGKNLFYAQLVVEGIPYQKYAYGDKEVGVDIGPSTIAYVSDTDASLEQFCQEPKPIEKQIRVLQRKMDRQRRANNPDNYNPDGTAKEGRLKWKNCHRYLGTTKEKLCELYRIQTAHRRTLQGRLSNKILRVGKYIKLESIMAGGACALMGVLK</sequence>
<comment type="caution">
    <text evidence="2">The sequence shown here is derived from an EMBL/GenBank/DDBJ whole genome shotgun (WGS) entry which is preliminary data.</text>
</comment>
<name>A0A6V8PL97_9ACTN</name>
<protein>
    <recommendedName>
        <fullName evidence="4">Transposase</fullName>
    </recommendedName>
</protein>
<proteinExistence type="predicted"/>
<evidence type="ECO:0000313" key="3">
    <source>
        <dbReference type="Proteomes" id="UP000568877"/>
    </source>
</evidence>
<organism evidence="2 3">
    <name type="scientific">Candidatus Hakubella thermalkaliphila</name>
    <dbReference type="NCBI Taxonomy" id="2754717"/>
    <lineage>
        <taxon>Bacteria</taxon>
        <taxon>Bacillati</taxon>
        <taxon>Actinomycetota</taxon>
        <taxon>Actinomycetota incertae sedis</taxon>
        <taxon>Candidatus Hakubellales</taxon>
        <taxon>Candidatus Hakubellaceae</taxon>
        <taxon>Candidatus Hakubella</taxon>
    </lineage>
</organism>
<reference evidence="2 3" key="1">
    <citation type="journal article" date="2020" name="Front. Microbiol.">
        <title>Single-cell genomics of novel Actinobacteria with the Wood-Ljungdahl pathway discovered in a serpentinizing system.</title>
        <authorList>
            <person name="Merino N."/>
            <person name="Kawai M."/>
            <person name="Boyd E.S."/>
            <person name="Colman D.R."/>
            <person name="McGlynn S.E."/>
            <person name="Nealson K.H."/>
            <person name="Kurokawa K."/>
            <person name="Hongoh Y."/>
        </authorList>
    </citation>
    <scope>NUCLEOTIDE SEQUENCE [LARGE SCALE GENOMIC DNA]</scope>
    <source>
        <strain evidence="2 3">S42</strain>
    </source>
</reference>
<dbReference type="AlphaFoldDB" id="A0A6V8PL97"/>
<evidence type="ECO:0000256" key="1">
    <source>
        <dbReference type="SAM" id="MobiDB-lite"/>
    </source>
</evidence>
<accession>A0A6V8PL97</accession>
<evidence type="ECO:0008006" key="4">
    <source>
        <dbReference type="Google" id="ProtNLM"/>
    </source>
</evidence>
<gene>
    <name evidence="2" type="ORF">HKBW3S42_01197</name>
</gene>
<feature type="region of interest" description="Disordered" evidence="1">
    <location>
        <begin position="122"/>
        <end position="142"/>
    </location>
</feature>
<dbReference type="Proteomes" id="UP000568877">
    <property type="component" value="Unassembled WGS sequence"/>
</dbReference>